<accession>A0A1S2TN20</accession>
<dbReference type="Proteomes" id="UP000181686">
    <property type="component" value="Unassembled WGS sequence"/>
</dbReference>
<dbReference type="EMBL" id="MDGK01000017">
    <property type="protein sequence ID" value="OIN10789.1"/>
    <property type="molecule type" value="Genomic_DNA"/>
</dbReference>
<proteinExistence type="predicted"/>
<dbReference type="AlphaFoldDB" id="A0A1S2TN20"/>
<evidence type="ECO:0000313" key="2">
    <source>
        <dbReference type="Proteomes" id="UP000181686"/>
    </source>
</evidence>
<reference evidence="1 2" key="1">
    <citation type="submission" date="2016-08" db="EMBL/GenBank/DDBJ databases">
        <title>Draft genome sequence of the type strain of Pseudomonas extremorientalis LMG 19695T isolated from drinking water reservoir.</title>
        <authorList>
            <person name="Tambong J.T."/>
        </authorList>
    </citation>
    <scope>NUCLEOTIDE SEQUENCE [LARGE SCALE GENOMIC DNA]</scope>
    <source>
        <strain evidence="1 2">LMG 19695</strain>
    </source>
</reference>
<name>A0A1S2TN20_9PSED</name>
<evidence type="ECO:0000313" key="1">
    <source>
        <dbReference type="EMBL" id="OIN10789.1"/>
    </source>
</evidence>
<gene>
    <name evidence="1" type="ORF">BFN10_08855</name>
</gene>
<protein>
    <submittedName>
        <fullName evidence="1">Uncharacterized protein</fullName>
    </submittedName>
</protein>
<organism evidence="1 2">
    <name type="scientific">Pseudomonas extremorientalis</name>
    <dbReference type="NCBI Taxonomy" id="169669"/>
    <lineage>
        <taxon>Bacteria</taxon>
        <taxon>Pseudomonadati</taxon>
        <taxon>Pseudomonadota</taxon>
        <taxon>Gammaproteobacteria</taxon>
        <taxon>Pseudomonadales</taxon>
        <taxon>Pseudomonadaceae</taxon>
        <taxon>Pseudomonas</taxon>
    </lineage>
</organism>
<comment type="caution">
    <text evidence="1">The sequence shown here is derived from an EMBL/GenBank/DDBJ whole genome shotgun (WGS) entry which is preliminary data.</text>
</comment>
<sequence length="140" mass="16097">MTSKELSELERARRRALWALASLHPGDSMALGVLAILDDLDDQERSSTAFVHEPLDLNKIRHSAPVKRHHSGTDIVLEQEIPQPWRERFLQASVGSTRLPEGPYAHDWQKFLVEWEREMQHLQNHRVAQTLAAIAIDRHS</sequence>